<feature type="repeat" description="TPR" evidence="4">
    <location>
        <begin position="289"/>
        <end position="322"/>
    </location>
</feature>
<dbReference type="InterPro" id="IPR001789">
    <property type="entry name" value="Sig_transdc_resp-reg_receiver"/>
</dbReference>
<evidence type="ECO:0000313" key="7">
    <source>
        <dbReference type="Proteomes" id="UP000321083"/>
    </source>
</evidence>
<evidence type="ECO:0000313" key="6">
    <source>
        <dbReference type="EMBL" id="TWW07987.1"/>
    </source>
</evidence>
<evidence type="ECO:0000256" key="4">
    <source>
        <dbReference type="PROSITE-ProRule" id="PRU00339"/>
    </source>
</evidence>
<keyword evidence="3" id="KW-0597">Phosphoprotein</keyword>
<dbReference type="SUPFAM" id="SSF48452">
    <property type="entry name" value="TPR-like"/>
    <property type="match status" value="1"/>
</dbReference>
<evidence type="ECO:0000256" key="2">
    <source>
        <dbReference type="ARBA" id="ARBA00022803"/>
    </source>
</evidence>
<feature type="repeat" description="TPR" evidence="4">
    <location>
        <begin position="323"/>
        <end position="356"/>
    </location>
</feature>
<evidence type="ECO:0000256" key="3">
    <source>
        <dbReference type="PROSITE-ProRule" id="PRU00169"/>
    </source>
</evidence>
<dbReference type="SUPFAM" id="SSF52172">
    <property type="entry name" value="CheY-like"/>
    <property type="match status" value="1"/>
</dbReference>
<dbReference type="AlphaFoldDB" id="A0A5C6M0Y8"/>
<dbReference type="Pfam" id="PF14559">
    <property type="entry name" value="TPR_19"/>
    <property type="match status" value="1"/>
</dbReference>
<dbReference type="Proteomes" id="UP000321083">
    <property type="component" value="Unassembled WGS sequence"/>
</dbReference>
<name>A0A5C6M0Y8_9PLAN</name>
<dbReference type="Pfam" id="PF13181">
    <property type="entry name" value="TPR_8"/>
    <property type="match status" value="1"/>
</dbReference>
<protein>
    <recommendedName>
        <fullName evidence="5">Response regulatory domain-containing protein</fullName>
    </recommendedName>
</protein>
<dbReference type="Pfam" id="PF13432">
    <property type="entry name" value="TPR_16"/>
    <property type="match status" value="1"/>
</dbReference>
<keyword evidence="2 4" id="KW-0802">TPR repeat</keyword>
<feature type="modified residue" description="4-aspartylphosphate" evidence="3">
    <location>
        <position position="77"/>
    </location>
</feature>
<keyword evidence="7" id="KW-1185">Reference proteome</keyword>
<gene>
    <name evidence="6" type="ORF">E3A20_28840</name>
</gene>
<dbReference type="PROSITE" id="PS50110">
    <property type="entry name" value="RESPONSE_REGULATORY"/>
    <property type="match status" value="1"/>
</dbReference>
<dbReference type="SMART" id="SM00028">
    <property type="entry name" value="TPR"/>
    <property type="match status" value="4"/>
</dbReference>
<evidence type="ECO:0000259" key="5">
    <source>
        <dbReference type="PROSITE" id="PS50110"/>
    </source>
</evidence>
<dbReference type="InterPro" id="IPR051685">
    <property type="entry name" value="Ycf3/AcsC/BcsC/TPR_MFPF"/>
</dbReference>
<sequence length="369" mass="41666">MSDDNKSLTAKYKIQTPKSLDMKDTIMVIEDQQDLKLIVAHQLQKTGFVPPKHAQNGLEAVQIIKEQKLKVSAYICDMEMPSMGGLDFLAELRESQELDRAPFCLTMDNVSKEKLMLAVENGVDEVLVKPFTLGDIVPKLRAAFAKFHNPNNPERVYELAKGLLRQEKLDLAAQVYSDLAAAAPKAARPSVGLARIEIKKKNNELALKYLEEAEAKNPNYVHLYVERAQIYAADNLWDQSIASFQKAIELSPLNALRYKAAADLLFKVRRFEDACGLLELAIKHKLEFPDLFHYLSQAKFALKDYKSAQKYIRQALAASPENVDYLNQLGICLKETDQADEAVKVYNQVIKSDPNNRSALYNKAILMNF</sequence>
<keyword evidence="1" id="KW-0677">Repeat</keyword>
<dbReference type="InterPro" id="IPR019734">
    <property type="entry name" value="TPR_rpt"/>
</dbReference>
<dbReference type="InterPro" id="IPR011006">
    <property type="entry name" value="CheY-like_superfamily"/>
</dbReference>
<dbReference type="SMART" id="SM00448">
    <property type="entry name" value="REC"/>
    <property type="match status" value="1"/>
</dbReference>
<dbReference type="GO" id="GO:0000160">
    <property type="term" value="P:phosphorelay signal transduction system"/>
    <property type="evidence" value="ECO:0007669"/>
    <property type="project" value="InterPro"/>
</dbReference>
<organism evidence="6 7">
    <name type="scientific">Planctomyces bekefii</name>
    <dbReference type="NCBI Taxonomy" id="1653850"/>
    <lineage>
        <taxon>Bacteria</taxon>
        <taxon>Pseudomonadati</taxon>
        <taxon>Planctomycetota</taxon>
        <taxon>Planctomycetia</taxon>
        <taxon>Planctomycetales</taxon>
        <taxon>Planctomycetaceae</taxon>
        <taxon>Planctomyces</taxon>
    </lineage>
</organism>
<dbReference type="InterPro" id="IPR011990">
    <property type="entry name" value="TPR-like_helical_dom_sf"/>
</dbReference>
<feature type="domain" description="Response regulatory" evidence="5">
    <location>
        <begin position="25"/>
        <end position="144"/>
    </location>
</feature>
<dbReference type="Pfam" id="PF00072">
    <property type="entry name" value="Response_reg"/>
    <property type="match status" value="1"/>
</dbReference>
<comment type="caution">
    <text evidence="6">The sequence shown here is derived from an EMBL/GenBank/DDBJ whole genome shotgun (WGS) entry which is preliminary data.</text>
</comment>
<dbReference type="PROSITE" id="PS50005">
    <property type="entry name" value="TPR"/>
    <property type="match status" value="3"/>
</dbReference>
<accession>A0A5C6M0Y8</accession>
<reference evidence="6 7" key="1">
    <citation type="submission" date="2019-08" db="EMBL/GenBank/DDBJ databases">
        <title>100 year-old enigma solved: identification of Planctomyces bekefii, the type genus and species of the phylum Planctomycetes.</title>
        <authorList>
            <person name="Svetlana D.N."/>
            <person name="Overmann J."/>
        </authorList>
    </citation>
    <scope>NUCLEOTIDE SEQUENCE [LARGE SCALE GENOMIC DNA]</scope>
    <source>
        <strain evidence="6">Phe10_nw2017</strain>
    </source>
</reference>
<proteinExistence type="predicted"/>
<evidence type="ECO:0000256" key="1">
    <source>
        <dbReference type="ARBA" id="ARBA00022737"/>
    </source>
</evidence>
<dbReference type="EMBL" id="SRHE01000906">
    <property type="protein sequence ID" value="TWW07987.1"/>
    <property type="molecule type" value="Genomic_DNA"/>
</dbReference>
<feature type="non-terminal residue" evidence="6">
    <location>
        <position position="369"/>
    </location>
</feature>
<dbReference type="PANTHER" id="PTHR44943:SF8">
    <property type="entry name" value="TPR REPEAT-CONTAINING PROTEIN MJ0263"/>
    <property type="match status" value="1"/>
</dbReference>
<feature type="repeat" description="TPR" evidence="4">
    <location>
        <begin position="221"/>
        <end position="254"/>
    </location>
</feature>
<reference evidence="6 7" key="2">
    <citation type="submission" date="2019-08" db="EMBL/GenBank/DDBJ databases">
        <authorList>
            <person name="Henke P."/>
        </authorList>
    </citation>
    <scope>NUCLEOTIDE SEQUENCE [LARGE SCALE GENOMIC DNA]</scope>
    <source>
        <strain evidence="6">Phe10_nw2017</strain>
    </source>
</reference>
<dbReference type="PANTHER" id="PTHR44943">
    <property type="entry name" value="CELLULOSE SYNTHASE OPERON PROTEIN C"/>
    <property type="match status" value="1"/>
</dbReference>
<dbReference type="Gene3D" id="3.40.50.2300">
    <property type="match status" value="1"/>
</dbReference>
<dbReference type="Gene3D" id="1.25.40.10">
    <property type="entry name" value="Tetratricopeptide repeat domain"/>
    <property type="match status" value="2"/>
</dbReference>